<feature type="compositionally biased region" description="Polar residues" evidence="2">
    <location>
        <begin position="783"/>
        <end position="808"/>
    </location>
</feature>
<feature type="compositionally biased region" description="Polar residues" evidence="2">
    <location>
        <begin position="1"/>
        <end position="13"/>
    </location>
</feature>
<dbReference type="EMBL" id="CAJVPI010000063">
    <property type="protein sequence ID" value="CAG8470910.1"/>
    <property type="molecule type" value="Genomic_DNA"/>
</dbReference>
<gene>
    <name evidence="3" type="ORF">PBRASI_LOCUS1067</name>
</gene>
<feature type="region of interest" description="Disordered" evidence="2">
    <location>
        <begin position="81"/>
        <end position="106"/>
    </location>
</feature>
<reference evidence="3" key="1">
    <citation type="submission" date="2021-06" db="EMBL/GenBank/DDBJ databases">
        <authorList>
            <person name="Kallberg Y."/>
            <person name="Tangrot J."/>
            <person name="Rosling A."/>
        </authorList>
    </citation>
    <scope>NUCLEOTIDE SEQUENCE</scope>
    <source>
        <strain evidence="3">BR232B</strain>
    </source>
</reference>
<sequence>MNANNESTSSVPQSKDEKQPKRTNVFAQPHFRTRSRLSFREFQKSTNNPTTRQAKTFTPPLKSLGKDVFMRNPVAMNSNTIETNLRHNDTTSTPTQDVHPQQQDMVSDTHHLESETEDIQIIEQEEFPSSENNSTKTNTSLCELTESFDNVDTSPQVRQIAQRLFSPTAHQQQQADVVTTRNSNLNITKSNTSTPLNSPTQLQIKLANKVDIEIPMVEQTSNNSQTDDKINEFDVIMSAVNKLKDEITEKNAKVENPQSTLDQLTSMLSGRDQSLSIFSERIKIFEILVRRQQSDSECTRERIDHIKSKYSLFRHTLSQTVKDLDVVMSEKKRVDEDLQQLKCKFDALNMTRELLIEDHKSVLAAHQEQLTGITTQNKKLLDENRILQSDSDRLKRNLLIITEHLSHQAAELESSHAQLKKLQEEREADKSKHMECEKRYALKKFGKFWDSGYVVNFCTQFRSYYSVNKLSSDLQNANLTLEASREEISRLVSACMEKDKRLRNDRAEELRLETELQLLRQQLDEVVQEKESEKHSDSRSAIVEKASVAVGTSDCPDMDLARQHALMLQIFERNCMDYDLREQDLQRKLDEKKAEASKLESQFNNLQLEYEILHREHDKLLVERTSVDSKRESIEQTLNRAAQYYQDLANQAAVNHNNEVCKRDSKIHELESRESSLREEIQTLQNTLASITDKRKELGNNSTNQITRTEVLDSSNDGQGFLRGNEIPAGVLDNPQIPLSSSLSNIDERRLSDDSQQPRLKRRKTERDIDDNTNDDDDDVFSVKSSTQTIEITSPVQISNSVKSPARQTNKKKANTGYRTRTRK</sequence>
<protein>
    <submittedName>
        <fullName evidence="3">2935_t:CDS:1</fullName>
    </submittedName>
</protein>
<feature type="compositionally biased region" description="Polar residues" evidence="2">
    <location>
        <begin position="699"/>
        <end position="718"/>
    </location>
</feature>
<feature type="region of interest" description="Disordered" evidence="2">
    <location>
        <begin position="1"/>
        <end position="65"/>
    </location>
</feature>
<dbReference type="Proteomes" id="UP000789739">
    <property type="component" value="Unassembled WGS sequence"/>
</dbReference>
<name>A0A9N8Z1X9_9GLOM</name>
<evidence type="ECO:0000313" key="3">
    <source>
        <dbReference type="EMBL" id="CAG8470910.1"/>
    </source>
</evidence>
<feature type="region of interest" description="Disordered" evidence="2">
    <location>
        <begin position="695"/>
        <end position="824"/>
    </location>
</feature>
<feature type="compositionally biased region" description="Basic residues" evidence="2">
    <location>
        <begin position="809"/>
        <end position="824"/>
    </location>
</feature>
<proteinExistence type="predicted"/>
<feature type="compositionally biased region" description="Acidic residues" evidence="2">
    <location>
        <begin position="768"/>
        <end position="780"/>
    </location>
</feature>
<feature type="coiled-coil region" evidence="1">
    <location>
        <begin position="467"/>
        <end position="536"/>
    </location>
</feature>
<dbReference type="OrthoDB" id="2442528at2759"/>
<evidence type="ECO:0000313" key="4">
    <source>
        <dbReference type="Proteomes" id="UP000789739"/>
    </source>
</evidence>
<feature type="coiled-coil region" evidence="1">
    <location>
        <begin position="324"/>
        <end position="439"/>
    </location>
</feature>
<keyword evidence="1" id="KW-0175">Coiled coil</keyword>
<feature type="compositionally biased region" description="Polar residues" evidence="2">
    <location>
        <begin position="44"/>
        <end position="56"/>
    </location>
</feature>
<evidence type="ECO:0000256" key="1">
    <source>
        <dbReference type="SAM" id="Coils"/>
    </source>
</evidence>
<dbReference type="AlphaFoldDB" id="A0A9N8Z1X9"/>
<comment type="caution">
    <text evidence="3">The sequence shown here is derived from an EMBL/GenBank/DDBJ whole genome shotgun (WGS) entry which is preliminary data.</text>
</comment>
<keyword evidence="4" id="KW-1185">Reference proteome</keyword>
<evidence type="ECO:0000256" key="2">
    <source>
        <dbReference type="SAM" id="MobiDB-lite"/>
    </source>
</evidence>
<organism evidence="3 4">
    <name type="scientific">Paraglomus brasilianum</name>
    <dbReference type="NCBI Taxonomy" id="144538"/>
    <lineage>
        <taxon>Eukaryota</taxon>
        <taxon>Fungi</taxon>
        <taxon>Fungi incertae sedis</taxon>
        <taxon>Mucoromycota</taxon>
        <taxon>Glomeromycotina</taxon>
        <taxon>Glomeromycetes</taxon>
        <taxon>Paraglomerales</taxon>
        <taxon>Paraglomeraceae</taxon>
        <taxon>Paraglomus</taxon>
    </lineage>
</organism>
<feature type="compositionally biased region" description="Polar residues" evidence="2">
    <location>
        <begin position="90"/>
        <end position="106"/>
    </location>
</feature>
<accession>A0A9N8Z1X9</accession>